<dbReference type="Proteomes" id="UP000714420">
    <property type="component" value="Unassembled WGS sequence"/>
</dbReference>
<sequence length="250" mass="27985">MKPIIFNQRVTVFTNSFIGYSDTRKDIIISKLGNIGEVGVLQPNFVMVGPQQIISPNQIPLNAPWFVRYRDIRIEFQPNKIDIVSGLFINTEEDEKKRVNELTELLKGINEAISIGSITRMAYSPSLGLESVDDNSIAGYWNSIIGIPDLPNSYKQEKAIRYNAPCEQDLGMHQSLKINRVVTITEGQRTEAKTNPTNGKIENKTIECVIVSIDINTHGIDGNYSIDDVNAFCSKALTLERELIAVINNK</sequence>
<dbReference type="RefSeq" id="WP_172272367.1">
    <property type="nucleotide sequence ID" value="NZ_CASGMU010000001.1"/>
</dbReference>
<protein>
    <recommendedName>
        <fullName evidence="3">TIGR04255 family protein</fullName>
    </recommendedName>
</protein>
<accession>A0ABX2AK57</accession>
<reference evidence="1 2" key="1">
    <citation type="submission" date="2020-05" db="EMBL/GenBank/DDBJ databases">
        <title>Distinct polysaccharide utilization as determinants for interspecies competition between intestinal Prevotella spp.</title>
        <authorList>
            <person name="Galvez E.J.C."/>
            <person name="Iljazovic A."/>
            <person name="Strowig T."/>
        </authorList>
    </citation>
    <scope>NUCLEOTIDE SEQUENCE [LARGE SCALE GENOMIC DNA]</scope>
    <source>
        <strain evidence="1 2">PMUR</strain>
    </source>
</reference>
<evidence type="ECO:0000313" key="2">
    <source>
        <dbReference type="Proteomes" id="UP000714420"/>
    </source>
</evidence>
<evidence type="ECO:0000313" key="1">
    <source>
        <dbReference type="EMBL" id="NPD90902.1"/>
    </source>
</evidence>
<comment type="caution">
    <text evidence="1">The sequence shown here is derived from an EMBL/GenBank/DDBJ whole genome shotgun (WGS) entry which is preliminary data.</text>
</comment>
<dbReference type="EMBL" id="JABKKF010000001">
    <property type="protein sequence ID" value="NPD90902.1"/>
    <property type="molecule type" value="Genomic_DNA"/>
</dbReference>
<organism evidence="1 2">
    <name type="scientific">Xylanibacter muris</name>
    <dbReference type="NCBI Taxonomy" id="2736290"/>
    <lineage>
        <taxon>Bacteria</taxon>
        <taxon>Pseudomonadati</taxon>
        <taxon>Bacteroidota</taxon>
        <taxon>Bacteroidia</taxon>
        <taxon>Bacteroidales</taxon>
        <taxon>Prevotellaceae</taxon>
        <taxon>Xylanibacter</taxon>
    </lineage>
</organism>
<proteinExistence type="predicted"/>
<evidence type="ECO:0008006" key="3">
    <source>
        <dbReference type="Google" id="ProtNLM"/>
    </source>
</evidence>
<name>A0ABX2AK57_9BACT</name>
<keyword evidence="2" id="KW-1185">Reference proteome</keyword>
<gene>
    <name evidence="1" type="ORF">HPS56_00750</name>
</gene>